<gene>
    <name evidence="1" type="ORF">J4H85_05675</name>
</gene>
<keyword evidence="2" id="KW-1185">Reference proteome</keyword>
<organism evidence="1 2">
    <name type="scientific">Leucobacter tardus</name>
    <dbReference type="NCBI Taxonomy" id="501483"/>
    <lineage>
        <taxon>Bacteria</taxon>
        <taxon>Bacillati</taxon>
        <taxon>Actinomycetota</taxon>
        <taxon>Actinomycetes</taxon>
        <taxon>Micrococcales</taxon>
        <taxon>Microbacteriaceae</taxon>
        <taxon>Leucobacter</taxon>
    </lineage>
</organism>
<dbReference type="EMBL" id="JAGFBF010000004">
    <property type="protein sequence ID" value="MBO2989484.1"/>
    <property type="molecule type" value="Genomic_DNA"/>
</dbReference>
<evidence type="ECO:0000313" key="1">
    <source>
        <dbReference type="EMBL" id="MBO2989484.1"/>
    </source>
</evidence>
<sequence>MSTQLFTPYHALAGERGTRVPEWAQHRSVFRGPGRTTYLVETDELSSASADLTLLARTGWDVQVERESHSAVARVLLSQSDLPQAA</sequence>
<comment type="caution">
    <text evidence="1">The sequence shown here is derived from an EMBL/GenBank/DDBJ whole genome shotgun (WGS) entry which is preliminary data.</text>
</comment>
<dbReference type="AlphaFoldDB" id="A0A939QKP8"/>
<name>A0A939QKP8_9MICO</name>
<proteinExistence type="predicted"/>
<dbReference type="RefSeq" id="WP_208237758.1">
    <property type="nucleotide sequence ID" value="NZ_BAAAQU010000001.1"/>
</dbReference>
<evidence type="ECO:0000313" key="2">
    <source>
        <dbReference type="Proteomes" id="UP000668403"/>
    </source>
</evidence>
<reference evidence="1" key="1">
    <citation type="submission" date="2021-03" db="EMBL/GenBank/DDBJ databases">
        <title>Leucobacter chromiisoli sp. nov., isolated from chromium-containing soil of chemical plant.</title>
        <authorList>
            <person name="Xu Z."/>
        </authorList>
    </citation>
    <scope>NUCLEOTIDE SEQUENCE</scope>
    <source>
        <strain evidence="1">K 70/01</strain>
    </source>
</reference>
<accession>A0A939QKP8</accession>
<protein>
    <submittedName>
        <fullName evidence="1">Uncharacterized protein</fullName>
    </submittedName>
</protein>
<dbReference type="Proteomes" id="UP000668403">
    <property type="component" value="Unassembled WGS sequence"/>
</dbReference>